<dbReference type="PANTHER" id="PTHR15924">
    <property type="entry name" value="CLE"/>
    <property type="match status" value="1"/>
</dbReference>
<name>A0A6P8ZZE7_THRPL</name>
<dbReference type="FunCoup" id="A0A6P8ZZE7">
    <property type="interactions" value="1039"/>
</dbReference>
<dbReference type="OrthoDB" id="514167at2759"/>
<dbReference type="RefSeq" id="XP_034250802.1">
    <property type="nucleotide sequence ID" value="XM_034394911.1"/>
</dbReference>
<evidence type="ECO:0000313" key="2">
    <source>
        <dbReference type="RefSeq" id="XP_034250802.1"/>
    </source>
</evidence>
<keyword evidence="1" id="KW-1185">Reference proteome</keyword>
<evidence type="ECO:0000313" key="1">
    <source>
        <dbReference type="Proteomes" id="UP000515158"/>
    </source>
</evidence>
<sequence>MRLDPLSLGFNLQQLISFHCSSLRCYVTSSTSDEREIKNLVLWLENQKIRRYKIEERGPLQAEGEQWRANFDKYCRDLASPIVDGAMAEKLEWLIGYAISLEYADNAEKYRGQTAQNISQTIVNVPKVESSNPLDNLDFESSDFKKGVIALAQILNITPHPDHLVTLKAVSKVVRERLNQDALDNPSNIIVKGKPFPFQEADLGFDMGDYVLNEAAKILRLLYIHDLRNLQTHINETIVAVQSITADPKTDTKLGQVGR</sequence>
<accession>A0A6P8ZZE7</accession>
<organism evidence="2">
    <name type="scientific">Thrips palmi</name>
    <name type="common">Melon thrips</name>
    <dbReference type="NCBI Taxonomy" id="161013"/>
    <lineage>
        <taxon>Eukaryota</taxon>
        <taxon>Metazoa</taxon>
        <taxon>Ecdysozoa</taxon>
        <taxon>Arthropoda</taxon>
        <taxon>Hexapoda</taxon>
        <taxon>Insecta</taxon>
        <taxon>Pterygota</taxon>
        <taxon>Neoptera</taxon>
        <taxon>Paraneoptera</taxon>
        <taxon>Thysanoptera</taxon>
        <taxon>Terebrantia</taxon>
        <taxon>Thripoidea</taxon>
        <taxon>Thripidae</taxon>
        <taxon>Thrips</taxon>
    </lineage>
</organism>
<dbReference type="InterPro" id="IPR019265">
    <property type="entry name" value="RTRAF"/>
</dbReference>
<dbReference type="AlphaFoldDB" id="A0A6P8ZZE7"/>
<proteinExistence type="predicted"/>
<dbReference type="KEGG" id="tpal:117651129"/>
<reference evidence="2" key="1">
    <citation type="submission" date="2025-08" db="UniProtKB">
        <authorList>
            <consortium name="RefSeq"/>
        </authorList>
    </citation>
    <scope>IDENTIFICATION</scope>
    <source>
        <tissue evidence="2">Total insect</tissue>
    </source>
</reference>
<protein>
    <submittedName>
        <fullName evidence="2">RNA transcription, translation and transport factor protein isoform X1</fullName>
    </submittedName>
</protein>
<dbReference type="Pfam" id="PF10036">
    <property type="entry name" value="RLL"/>
    <property type="match status" value="1"/>
</dbReference>
<dbReference type="InParanoid" id="A0A6P8ZZE7"/>
<dbReference type="GeneID" id="117651129"/>
<dbReference type="Proteomes" id="UP000515158">
    <property type="component" value="Unplaced"/>
</dbReference>
<gene>
    <name evidence="2" type="primary">LOC117651129</name>
</gene>